<keyword evidence="3" id="KW-0812">Transmembrane</keyword>
<keyword evidence="6" id="KW-1185">Reference proteome</keyword>
<dbReference type="GeneID" id="39420874"/>
<dbReference type="PANTHER" id="PTHR43294:SF21">
    <property type="entry name" value="CATION TRANSPORTING ATPASE"/>
    <property type="match status" value="1"/>
</dbReference>
<dbReference type="SUPFAM" id="SSF81665">
    <property type="entry name" value="Calcium ATPase, transmembrane domain M"/>
    <property type="match status" value="1"/>
</dbReference>
<feature type="transmembrane region" description="Helical" evidence="3">
    <location>
        <begin position="50"/>
        <end position="67"/>
    </location>
</feature>
<keyword evidence="3" id="KW-1133">Transmembrane helix</keyword>
<keyword evidence="2" id="KW-1003">Cell membrane</keyword>
<comment type="subcellular location">
    <subcellularLocation>
        <location evidence="1">Cell membrane</location>
        <topology evidence="1">Multi-pass membrane protein</topology>
    </subcellularLocation>
</comment>
<keyword evidence="3" id="KW-0472">Membrane</keyword>
<dbReference type="Pfam" id="PF00689">
    <property type="entry name" value="Cation_ATPase_C"/>
    <property type="match status" value="1"/>
</dbReference>
<dbReference type="KEGG" id="nfn:NFRAN_1532"/>
<sequence>MQRPPRNPKSNILSNQGIRRIFIVSGIITLSVFAMFEWNQQKAGSTLEESMTVAVNTIVMIEIVYLLNCRSLTESLVRIGFFSNKYILLGIIVMISLQIVYTYLPEMNLLFKSAPISFEAWIMIIAISIVSFLIIEIEKWVSRKKFLSKI</sequence>
<evidence type="ECO:0000256" key="2">
    <source>
        <dbReference type="ARBA" id="ARBA00022475"/>
    </source>
</evidence>
<proteinExistence type="predicted"/>
<dbReference type="InterPro" id="IPR050510">
    <property type="entry name" value="Cation_transp_ATPase_P-type"/>
</dbReference>
<dbReference type="RefSeq" id="WP_134483899.1">
    <property type="nucleotide sequence ID" value="NZ_LR216287.1"/>
</dbReference>
<organism evidence="5 6">
    <name type="scientific">Candidatus Nitrosocosmicus franklandianus</name>
    <dbReference type="NCBI Taxonomy" id="1798806"/>
    <lineage>
        <taxon>Archaea</taxon>
        <taxon>Nitrososphaerota</taxon>
        <taxon>Nitrososphaeria</taxon>
        <taxon>Nitrososphaerales</taxon>
        <taxon>Nitrososphaeraceae</taxon>
        <taxon>Candidatus Nitrosocosmicus</taxon>
    </lineage>
</organism>
<dbReference type="GO" id="GO:0019829">
    <property type="term" value="F:ATPase-coupled monoatomic cation transmembrane transporter activity"/>
    <property type="evidence" value="ECO:0007669"/>
    <property type="project" value="TreeGrafter"/>
</dbReference>
<feature type="domain" description="Cation-transporting P-type ATPase C-terminal" evidence="4">
    <location>
        <begin position="1"/>
        <end position="141"/>
    </location>
</feature>
<dbReference type="InterPro" id="IPR006068">
    <property type="entry name" value="ATPase_P-typ_cation-transptr_C"/>
</dbReference>
<accession>A0A484IFV2</accession>
<dbReference type="GO" id="GO:1902600">
    <property type="term" value="P:proton transmembrane transport"/>
    <property type="evidence" value="ECO:0007669"/>
    <property type="project" value="TreeGrafter"/>
</dbReference>
<gene>
    <name evidence="5" type="ORF">NFRAN_1532</name>
</gene>
<protein>
    <recommendedName>
        <fullName evidence="4">Cation-transporting P-type ATPase C-terminal domain-containing protein</fullName>
    </recommendedName>
</protein>
<dbReference type="AlphaFoldDB" id="A0A484IFV2"/>
<name>A0A484IFV2_9ARCH</name>
<feature type="transmembrane region" description="Helical" evidence="3">
    <location>
        <begin position="21"/>
        <end position="38"/>
    </location>
</feature>
<evidence type="ECO:0000256" key="3">
    <source>
        <dbReference type="SAM" id="Phobius"/>
    </source>
</evidence>
<feature type="transmembrane region" description="Helical" evidence="3">
    <location>
        <begin position="116"/>
        <end position="135"/>
    </location>
</feature>
<dbReference type="GO" id="GO:0005886">
    <property type="term" value="C:plasma membrane"/>
    <property type="evidence" value="ECO:0007669"/>
    <property type="project" value="UniProtKB-SubCell"/>
</dbReference>
<dbReference type="Gene3D" id="1.20.1110.10">
    <property type="entry name" value="Calcium-transporting ATPase, transmembrane domain"/>
    <property type="match status" value="1"/>
</dbReference>
<feature type="transmembrane region" description="Helical" evidence="3">
    <location>
        <begin position="87"/>
        <end position="104"/>
    </location>
</feature>
<evidence type="ECO:0000259" key="4">
    <source>
        <dbReference type="Pfam" id="PF00689"/>
    </source>
</evidence>
<dbReference type="EMBL" id="LR216287">
    <property type="protein sequence ID" value="VFJ13854.1"/>
    <property type="molecule type" value="Genomic_DNA"/>
</dbReference>
<dbReference type="InterPro" id="IPR023298">
    <property type="entry name" value="ATPase_P-typ_TM_dom_sf"/>
</dbReference>
<evidence type="ECO:0000313" key="6">
    <source>
        <dbReference type="Proteomes" id="UP000294299"/>
    </source>
</evidence>
<dbReference type="Proteomes" id="UP000294299">
    <property type="component" value="Chromosome NFRAN"/>
</dbReference>
<dbReference type="PANTHER" id="PTHR43294">
    <property type="entry name" value="SODIUM/POTASSIUM-TRANSPORTING ATPASE SUBUNIT ALPHA"/>
    <property type="match status" value="1"/>
</dbReference>
<evidence type="ECO:0000256" key="1">
    <source>
        <dbReference type="ARBA" id="ARBA00004651"/>
    </source>
</evidence>
<reference evidence="5 6" key="1">
    <citation type="submission" date="2019-02" db="EMBL/GenBank/DDBJ databases">
        <authorList>
            <person name="Lehtovirta-Morley E L."/>
        </authorList>
    </citation>
    <scope>NUCLEOTIDE SEQUENCE [LARGE SCALE GENOMIC DNA]</scope>
    <source>
        <strain evidence="5">NFRAN1</strain>
    </source>
</reference>
<evidence type="ECO:0000313" key="5">
    <source>
        <dbReference type="EMBL" id="VFJ13854.1"/>
    </source>
</evidence>